<reference evidence="12" key="3">
    <citation type="submission" date="2021-03" db="EMBL/GenBank/DDBJ databases">
        <title>Genomic Encyclopedia of Type Strains, Phase IV (KMG-IV): sequencing the most valuable type-strain genomes for metagenomic binning, comparative biology and taxonomic classification.</title>
        <authorList>
            <person name="Goeker M."/>
        </authorList>
    </citation>
    <scope>NUCLEOTIDE SEQUENCE</scope>
    <source>
        <strain evidence="12">DSM 22443</strain>
    </source>
</reference>
<feature type="compositionally biased region" description="Basic and acidic residues" evidence="8">
    <location>
        <begin position="8"/>
        <end position="17"/>
    </location>
</feature>
<dbReference type="Pfam" id="PF00390">
    <property type="entry name" value="malic"/>
    <property type="match status" value="1"/>
</dbReference>
<dbReference type="PIRSF" id="PIRSF036684">
    <property type="entry name" value="ME_PTA"/>
    <property type="match status" value="1"/>
</dbReference>
<dbReference type="GO" id="GO:0016746">
    <property type="term" value="F:acyltransferase activity"/>
    <property type="evidence" value="ECO:0007669"/>
    <property type="project" value="InterPro"/>
</dbReference>
<dbReference type="InterPro" id="IPR037062">
    <property type="entry name" value="Malic_N_dom_sf"/>
</dbReference>
<dbReference type="FunFam" id="3.40.50.720:FF:000095">
    <property type="entry name" value="NADP-dependent malic enzyme"/>
    <property type="match status" value="1"/>
</dbReference>
<comment type="similarity">
    <text evidence="4">In the C-terminal section; belongs to the phosphate acetyltransferase and butyryltransferase family.</text>
</comment>
<evidence type="ECO:0000313" key="11">
    <source>
        <dbReference type="EMBL" id="GGM56122.1"/>
    </source>
</evidence>
<protein>
    <submittedName>
        <fullName evidence="12">Malate dehydrogenase (Oxaloacetate-decarboxylating)(NADP+)</fullName>
        <ecNumber evidence="12">1.1.1.40</ecNumber>
    </submittedName>
    <submittedName>
        <fullName evidence="11">NADP-dependent malic enzyme</fullName>
    </submittedName>
</protein>
<dbReference type="EMBL" id="BMOO01000001">
    <property type="protein sequence ID" value="GGM56122.1"/>
    <property type="molecule type" value="Genomic_DNA"/>
</dbReference>
<evidence type="ECO:0000256" key="2">
    <source>
        <dbReference type="ARBA" id="ARBA00001946"/>
    </source>
</evidence>
<dbReference type="Gene3D" id="3.40.50.720">
    <property type="entry name" value="NAD(P)-binding Rossmann-like Domain"/>
    <property type="match status" value="1"/>
</dbReference>
<dbReference type="AlphaFoldDB" id="A0A830FNX0"/>
<comment type="cofactor">
    <cofactor evidence="1">
        <name>Mn(2+)</name>
        <dbReference type="ChEBI" id="CHEBI:29035"/>
    </cofactor>
</comment>
<dbReference type="SMART" id="SM01274">
    <property type="entry name" value="malic"/>
    <property type="match status" value="1"/>
</dbReference>
<keyword evidence="5" id="KW-0479">Metal-binding</keyword>
<dbReference type="Gene3D" id="3.40.50.10380">
    <property type="entry name" value="Malic enzyme, N-terminal domain"/>
    <property type="match status" value="1"/>
</dbReference>
<dbReference type="InterPro" id="IPR036291">
    <property type="entry name" value="NAD(P)-bd_dom_sf"/>
</dbReference>
<reference evidence="11" key="1">
    <citation type="journal article" date="2014" name="Int. J. Syst. Evol. Microbiol.">
        <title>Complete genome sequence of Corynebacterium casei LMG S-19264T (=DSM 44701T), isolated from a smear-ripened cheese.</title>
        <authorList>
            <consortium name="US DOE Joint Genome Institute (JGI-PGF)"/>
            <person name="Walter F."/>
            <person name="Albersmeier A."/>
            <person name="Kalinowski J."/>
            <person name="Ruckert C."/>
        </authorList>
    </citation>
    <scope>NUCLEOTIDE SEQUENCE</scope>
    <source>
        <strain evidence="11">JCM 16108</strain>
    </source>
</reference>
<dbReference type="Pfam" id="PF03949">
    <property type="entry name" value="Malic_M"/>
    <property type="match status" value="1"/>
</dbReference>
<comment type="similarity">
    <text evidence="3">In the N-terminal section; belongs to the malic enzymes family.</text>
</comment>
<feature type="domain" description="Malic enzyme NAD-binding" evidence="9">
    <location>
        <begin position="161"/>
        <end position="401"/>
    </location>
</feature>
<evidence type="ECO:0000313" key="13">
    <source>
        <dbReference type="Proteomes" id="UP000614609"/>
    </source>
</evidence>
<reference evidence="11" key="2">
    <citation type="submission" date="2020-09" db="EMBL/GenBank/DDBJ databases">
        <authorList>
            <person name="Sun Q."/>
            <person name="Ohkuma M."/>
        </authorList>
    </citation>
    <scope>NUCLEOTIDE SEQUENCE</scope>
    <source>
        <strain evidence="11">JCM 16108</strain>
    </source>
</reference>
<dbReference type="InterPro" id="IPR002505">
    <property type="entry name" value="PTA_PTB"/>
</dbReference>
<evidence type="ECO:0000256" key="1">
    <source>
        <dbReference type="ARBA" id="ARBA00001936"/>
    </source>
</evidence>
<dbReference type="SUPFAM" id="SSF51735">
    <property type="entry name" value="NAD(P)-binding Rossmann-fold domains"/>
    <property type="match status" value="1"/>
</dbReference>
<dbReference type="InterPro" id="IPR045213">
    <property type="entry name" value="Malic_NAD-bd_bact_type"/>
</dbReference>
<evidence type="ECO:0000256" key="8">
    <source>
        <dbReference type="SAM" id="MobiDB-lite"/>
    </source>
</evidence>
<keyword evidence="7" id="KW-0511">Multifunctional enzyme</keyword>
<dbReference type="GO" id="GO:0004473">
    <property type="term" value="F:malate dehydrogenase (decarboxylating) (NADP+) activity"/>
    <property type="evidence" value="ECO:0007669"/>
    <property type="project" value="UniProtKB-EC"/>
</dbReference>
<dbReference type="PANTHER" id="PTHR43237">
    <property type="entry name" value="NADP-DEPENDENT MALIC ENZYME"/>
    <property type="match status" value="1"/>
</dbReference>
<evidence type="ECO:0000259" key="9">
    <source>
        <dbReference type="SMART" id="SM00919"/>
    </source>
</evidence>
<dbReference type="Pfam" id="PF01515">
    <property type="entry name" value="PTA_PTB"/>
    <property type="match status" value="1"/>
</dbReference>
<keyword evidence="6 12" id="KW-0560">Oxidoreductase</keyword>
<dbReference type="GO" id="GO:0051287">
    <property type="term" value="F:NAD binding"/>
    <property type="evidence" value="ECO:0007669"/>
    <property type="project" value="InterPro"/>
</dbReference>
<feature type="region of interest" description="Disordered" evidence="8">
    <location>
        <begin position="1"/>
        <end position="22"/>
    </location>
</feature>
<accession>A0A830FNX0</accession>
<dbReference type="InterPro" id="IPR051674">
    <property type="entry name" value="Malate_Decarboxylase"/>
</dbReference>
<dbReference type="InterPro" id="IPR046346">
    <property type="entry name" value="Aminoacid_DH-like_N_sf"/>
</dbReference>
<evidence type="ECO:0000313" key="12">
    <source>
        <dbReference type="EMBL" id="MBP1953948.1"/>
    </source>
</evidence>
<sequence length="753" mass="80979">MGLDEDALEYHEREPPGKLEIATTKPTNTQRDLSLAYSPGVAAPCRKIDADETDAYRYTAKGNLVGVVSNGSAVLGLGDIGAQASKPVMEGKGVLFKRFADIDVFDVELDQHDVDAFVESVAAMEPTFGGVNLEDIKAPECFEIETRLRERMDVPVFHDDQHGTAIISGAGLLNALDIVQKDVADVDITISGAGASAIACAKFYVSLGATRENITMCDSTGIITESRADAGDVNEHKAEFARDVPDGDLADAMEGADVFIGLSAPDIVSPEMVRSMADNPVIFAMANPDPEIEYEDAKNARDDTVIMGTGRSDHPNQVNNVLGFPFIFRGALDVRATEINEDMKVACAEALAELAREDVPDQVVKAYGDQPLQFGPEYIIPKPVDPRVLFEVAPAVADAAMASGVARTDLDLAAYRERLEARLGKSREMMRVVLNKAKSDPKRVALGEGDDEKMIRAASQMVEEGVAHPVLIGDRDTIDATITDLGLDFDPEVVDPEAADYEAYAERLHELRKRDGLTRSEATELVERDPNYLGSVMVEQGDADALLTGLTHHYPSALRPPLQVIGTAPDAEHVAGVYMLTFKNRVIFCADTTVNTAPDADVLAEIAEHVAALARRFNVDPRVAMLSYSDFGSVETAGTEKVAEAAAALRDDPSVDFQVDGEMQADTAVVADILEDTYDFAELDGPANCLVFPNLEAGNIGYKLLQRLGGADAIGPMLTGMDEPVHVIQRGDEVKDIVNLAGVAVVDAQEEDE</sequence>
<dbReference type="CDD" id="cd05311">
    <property type="entry name" value="NAD_bind_2_malic_enz"/>
    <property type="match status" value="1"/>
</dbReference>
<dbReference type="Gene3D" id="3.40.50.10750">
    <property type="entry name" value="Isocitrate/Isopropylmalate dehydrogenase-like"/>
    <property type="match status" value="1"/>
</dbReference>
<dbReference type="RefSeq" id="WP_188869200.1">
    <property type="nucleotide sequence ID" value="NZ_BMOO01000001.1"/>
</dbReference>
<feature type="domain" description="Malic enzyme N-terminal" evidence="10">
    <location>
        <begin position="16"/>
        <end position="149"/>
    </location>
</feature>
<dbReference type="InterPro" id="IPR042113">
    <property type="entry name" value="P_AcTrfase_dom1"/>
</dbReference>
<dbReference type="InterPro" id="IPR012302">
    <property type="entry name" value="Malic_NAD-bd"/>
</dbReference>
<dbReference type="SUPFAM" id="SSF53659">
    <property type="entry name" value="Isocitrate/Isopropylmalate dehydrogenase-like"/>
    <property type="match status" value="1"/>
</dbReference>
<proteinExistence type="inferred from homology"/>
<name>A0A830FNX0_9EURY</name>
<dbReference type="OrthoDB" id="45556at2157"/>
<dbReference type="InterPro" id="IPR042112">
    <property type="entry name" value="P_AcTrfase_dom2"/>
</dbReference>
<dbReference type="EC" id="1.1.1.40" evidence="12"/>
<organism evidence="11 13">
    <name type="scientific">Halarchaeum rubridurum</name>
    <dbReference type="NCBI Taxonomy" id="489911"/>
    <lineage>
        <taxon>Archaea</taxon>
        <taxon>Methanobacteriati</taxon>
        <taxon>Methanobacteriota</taxon>
        <taxon>Stenosarchaea group</taxon>
        <taxon>Halobacteria</taxon>
        <taxon>Halobacteriales</taxon>
        <taxon>Halobacteriaceae</taxon>
    </lineage>
</organism>
<dbReference type="InterPro" id="IPR012301">
    <property type="entry name" value="Malic_N_dom"/>
</dbReference>
<dbReference type="PANTHER" id="PTHR43237:SF4">
    <property type="entry name" value="NADP-DEPENDENT MALIC ENZYME"/>
    <property type="match status" value="1"/>
</dbReference>
<dbReference type="SUPFAM" id="SSF53223">
    <property type="entry name" value="Aminoacid dehydrogenase-like, N-terminal domain"/>
    <property type="match status" value="1"/>
</dbReference>
<dbReference type="EMBL" id="JAGGKO010000001">
    <property type="protein sequence ID" value="MBP1953948.1"/>
    <property type="molecule type" value="Genomic_DNA"/>
</dbReference>
<evidence type="ECO:0000256" key="5">
    <source>
        <dbReference type="ARBA" id="ARBA00022723"/>
    </source>
</evidence>
<dbReference type="InterPro" id="IPR012188">
    <property type="entry name" value="ME_PTA"/>
</dbReference>
<evidence type="ECO:0000256" key="4">
    <source>
        <dbReference type="ARBA" id="ARBA00008756"/>
    </source>
</evidence>
<dbReference type="GO" id="GO:0046872">
    <property type="term" value="F:metal ion binding"/>
    <property type="evidence" value="ECO:0007669"/>
    <property type="project" value="UniProtKB-KW"/>
</dbReference>
<comment type="cofactor">
    <cofactor evidence="2">
        <name>Mg(2+)</name>
        <dbReference type="ChEBI" id="CHEBI:18420"/>
    </cofactor>
</comment>
<gene>
    <name evidence="11" type="ORF">GCM10009017_02870</name>
    <name evidence="12" type="ORF">J2752_000829</name>
</gene>
<dbReference type="GO" id="GO:0006108">
    <property type="term" value="P:malate metabolic process"/>
    <property type="evidence" value="ECO:0007669"/>
    <property type="project" value="InterPro"/>
</dbReference>
<comment type="caution">
    <text evidence="11">The sequence shown here is derived from an EMBL/GenBank/DDBJ whole genome shotgun (WGS) entry which is preliminary data.</text>
</comment>
<evidence type="ECO:0000256" key="3">
    <source>
        <dbReference type="ARBA" id="ARBA00007686"/>
    </source>
</evidence>
<evidence type="ECO:0000259" key="10">
    <source>
        <dbReference type="SMART" id="SM01274"/>
    </source>
</evidence>
<keyword evidence="13" id="KW-1185">Reference proteome</keyword>
<dbReference type="Proteomes" id="UP000765891">
    <property type="component" value="Unassembled WGS sequence"/>
</dbReference>
<dbReference type="Proteomes" id="UP000614609">
    <property type="component" value="Unassembled WGS sequence"/>
</dbReference>
<evidence type="ECO:0000256" key="7">
    <source>
        <dbReference type="ARBA" id="ARBA00023268"/>
    </source>
</evidence>
<dbReference type="Gene3D" id="3.40.50.10950">
    <property type="match status" value="1"/>
</dbReference>
<dbReference type="SMART" id="SM00919">
    <property type="entry name" value="Malic_M"/>
    <property type="match status" value="1"/>
</dbReference>
<dbReference type="FunFam" id="3.40.50.10380:FF:000003">
    <property type="entry name" value="NADP-dependent malic enzyme"/>
    <property type="match status" value="1"/>
</dbReference>
<evidence type="ECO:0000256" key="6">
    <source>
        <dbReference type="ARBA" id="ARBA00023002"/>
    </source>
</evidence>